<evidence type="ECO:0000313" key="8">
    <source>
        <dbReference type="EMBL" id="MBM7570277.1"/>
    </source>
</evidence>
<evidence type="ECO:0000256" key="4">
    <source>
        <dbReference type="ARBA" id="ARBA00023110"/>
    </source>
</evidence>
<dbReference type="GO" id="GO:0016853">
    <property type="term" value="F:isomerase activity"/>
    <property type="evidence" value="ECO:0007669"/>
    <property type="project" value="UniProtKB-KW"/>
</dbReference>
<dbReference type="RefSeq" id="WP_204497713.1">
    <property type="nucleotide sequence ID" value="NZ_JAFBDR010000003.1"/>
</dbReference>
<dbReference type="EMBL" id="JAFBDR010000003">
    <property type="protein sequence ID" value="MBM7570277.1"/>
    <property type="molecule type" value="Genomic_DNA"/>
</dbReference>
<dbReference type="InterPro" id="IPR050245">
    <property type="entry name" value="PrsA_foldase"/>
</dbReference>
<keyword evidence="3 7" id="KW-0732">Signal</keyword>
<feature type="signal peptide" evidence="7">
    <location>
        <begin position="1"/>
        <end position="19"/>
    </location>
</feature>
<protein>
    <recommendedName>
        <fullName evidence="2">peptidylprolyl isomerase</fullName>
        <ecNumber evidence="2">5.2.1.8</ecNumber>
    </recommendedName>
</protein>
<keyword evidence="9" id="KW-1185">Reference proteome</keyword>
<gene>
    <name evidence="8" type="ORF">JOC48_000755</name>
</gene>
<dbReference type="Pfam" id="PF13624">
    <property type="entry name" value="SurA_N_3"/>
    <property type="match status" value="1"/>
</dbReference>
<accession>A0ABS2MWK1</accession>
<evidence type="ECO:0000256" key="1">
    <source>
        <dbReference type="ARBA" id="ARBA00000971"/>
    </source>
</evidence>
<feature type="chain" id="PRO_5046227831" description="peptidylprolyl isomerase" evidence="7">
    <location>
        <begin position="20"/>
        <end position="246"/>
    </location>
</feature>
<evidence type="ECO:0000313" key="9">
    <source>
        <dbReference type="Proteomes" id="UP001296943"/>
    </source>
</evidence>
<dbReference type="SUPFAM" id="SSF109998">
    <property type="entry name" value="Triger factor/SurA peptide-binding domain-like"/>
    <property type="match status" value="1"/>
</dbReference>
<name>A0ABS2MWK1_9BACI</name>
<dbReference type="Gene3D" id="1.10.4030.10">
    <property type="entry name" value="Porin chaperone SurA, peptide-binding domain"/>
    <property type="match status" value="1"/>
</dbReference>
<organism evidence="8 9">
    <name type="scientific">Aquibacillus albus</name>
    <dbReference type="NCBI Taxonomy" id="1168171"/>
    <lineage>
        <taxon>Bacteria</taxon>
        <taxon>Bacillati</taxon>
        <taxon>Bacillota</taxon>
        <taxon>Bacilli</taxon>
        <taxon>Bacillales</taxon>
        <taxon>Bacillaceae</taxon>
        <taxon>Aquibacillus</taxon>
    </lineage>
</organism>
<evidence type="ECO:0000256" key="2">
    <source>
        <dbReference type="ARBA" id="ARBA00013194"/>
    </source>
</evidence>
<evidence type="ECO:0000256" key="6">
    <source>
        <dbReference type="SAM" id="MobiDB-lite"/>
    </source>
</evidence>
<comment type="catalytic activity">
    <reaction evidence="1">
        <text>[protein]-peptidylproline (omega=180) = [protein]-peptidylproline (omega=0)</text>
        <dbReference type="Rhea" id="RHEA:16237"/>
        <dbReference type="Rhea" id="RHEA-COMP:10747"/>
        <dbReference type="Rhea" id="RHEA-COMP:10748"/>
        <dbReference type="ChEBI" id="CHEBI:83833"/>
        <dbReference type="ChEBI" id="CHEBI:83834"/>
        <dbReference type="EC" id="5.2.1.8"/>
    </reaction>
</comment>
<comment type="caution">
    <text evidence="8">The sequence shown here is derived from an EMBL/GenBank/DDBJ whole genome shotgun (WGS) entry which is preliminary data.</text>
</comment>
<dbReference type="CDD" id="cd13120">
    <property type="entry name" value="BF2867_like_N"/>
    <property type="match status" value="1"/>
</dbReference>
<dbReference type="InterPro" id="IPR027304">
    <property type="entry name" value="Trigger_fact/SurA_dom_sf"/>
</dbReference>
<dbReference type="PANTHER" id="PTHR47245">
    <property type="entry name" value="PEPTIDYLPROLYL ISOMERASE"/>
    <property type="match status" value="1"/>
</dbReference>
<proteinExistence type="predicted"/>
<evidence type="ECO:0000256" key="5">
    <source>
        <dbReference type="ARBA" id="ARBA00023235"/>
    </source>
</evidence>
<dbReference type="PROSITE" id="PS51257">
    <property type="entry name" value="PROKAR_LIPOPROTEIN"/>
    <property type="match status" value="1"/>
</dbReference>
<evidence type="ECO:0000256" key="3">
    <source>
        <dbReference type="ARBA" id="ARBA00022729"/>
    </source>
</evidence>
<reference evidence="8 9" key="1">
    <citation type="submission" date="2021-01" db="EMBL/GenBank/DDBJ databases">
        <title>Genomic Encyclopedia of Type Strains, Phase IV (KMG-IV): sequencing the most valuable type-strain genomes for metagenomic binning, comparative biology and taxonomic classification.</title>
        <authorList>
            <person name="Goeker M."/>
        </authorList>
    </citation>
    <scope>NUCLEOTIDE SEQUENCE [LARGE SCALE GENOMIC DNA]</scope>
    <source>
        <strain evidence="8 9">DSM 23711</strain>
    </source>
</reference>
<dbReference type="PANTHER" id="PTHR47245:SF1">
    <property type="entry name" value="FOLDASE PROTEIN PRSA"/>
    <property type="match status" value="1"/>
</dbReference>
<feature type="compositionally biased region" description="Acidic residues" evidence="6">
    <location>
        <begin position="22"/>
        <end position="47"/>
    </location>
</feature>
<feature type="region of interest" description="Disordered" evidence="6">
    <location>
        <begin position="22"/>
        <end position="61"/>
    </location>
</feature>
<dbReference type="EC" id="5.2.1.8" evidence="2"/>
<evidence type="ECO:0000256" key="7">
    <source>
        <dbReference type="SAM" id="SignalP"/>
    </source>
</evidence>
<sequence length="246" mass="27756">MKKLTILFIAITLSLLLTACGGEEEQEQTTDPGTEESPEQGTDEGAEEPAPAVDDSETVDENEVVATVNGEEISGQEYNMMYAQTKMMLQQYGQTESDSEQLKEQTLNELINQKLIQQDAKEKGIEVPTEEVDSNIEQIKSQYETDEQFEETLASLQLTEDSLRAQISFEVLLQEYLEQTVTDVEVTDQEVEEYYEQIASQGGEDVPELDEVRDQIEEELLNQQKQSKIGEIAEQLREEGSVETLI</sequence>
<keyword evidence="5 8" id="KW-0413">Isomerase</keyword>
<dbReference type="Proteomes" id="UP001296943">
    <property type="component" value="Unassembled WGS sequence"/>
</dbReference>
<keyword evidence="4" id="KW-0697">Rotamase</keyword>